<reference evidence="2 3" key="1">
    <citation type="submission" date="2022-03" db="EMBL/GenBank/DDBJ databases">
        <authorList>
            <person name="Nunn A."/>
            <person name="Chopra R."/>
            <person name="Nunn A."/>
            <person name="Contreras Garrido A."/>
        </authorList>
    </citation>
    <scope>NUCLEOTIDE SEQUENCE [LARGE SCALE GENOMIC DNA]</scope>
</reference>
<proteinExistence type="predicted"/>
<evidence type="ECO:0000313" key="3">
    <source>
        <dbReference type="Proteomes" id="UP000836841"/>
    </source>
</evidence>
<dbReference type="PANTHER" id="PTHR43337">
    <property type="entry name" value="XANTHINE/URACIL PERMEASE C887.17-RELATED"/>
    <property type="match status" value="1"/>
</dbReference>
<dbReference type="GO" id="GO:0015853">
    <property type="term" value="P:adenine transport"/>
    <property type="evidence" value="ECO:0007669"/>
    <property type="project" value="TreeGrafter"/>
</dbReference>
<dbReference type="GO" id="GO:0015854">
    <property type="term" value="P:guanine transport"/>
    <property type="evidence" value="ECO:0007669"/>
    <property type="project" value="TreeGrafter"/>
</dbReference>
<gene>
    <name evidence="2" type="ORF">TAV2_LOCUS8304</name>
</gene>
<dbReference type="Proteomes" id="UP000836841">
    <property type="component" value="Unassembled WGS sequence"/>
</dbReference>
<sequence length="89" mass="9627">MERGLNERVSKSKVGEYFKLEDRKSCFTQELRAATATFLTMAYIITVNANILADSGATCSISDCSPPAVNQTAGPDCTLKPMRGTKSAF</sequence>
<dbReference type="InterPro" id="IPR045018">
    <property type="entry name" value="Azg-like"/>
</dbReference>
<dbReference type="GO" id="GO:0005886">
    <property type="term" value="C:plasma membrane"/>
    <property type="evidence" value="ECO:0007669"/>
    <property type="project" value="TreeGrafter"/>
</dbReference>
<evidence type="ECO:0000313" key="2">
    <source>
        <dbReference type="EMBL" id="CAH2049592.1"/>
    </source>
</evidence>
<protein>
    <submittedName>
        <fullName evidence="2">Uncharacterized protein</fullName>
    </submittedName>
</protein>
<dbReference type="AlphaFoldDB" id="A0AAU9RSF8"/>
<dbReference type="EMBL" id="CAJVSB020000292">
    <property type="protein sequence ID" value="CAH2049592.1"/>
    <property type="molecule type" value="Genomic_DNA"/>
</dbReference>
<organism evidence="2 3">
    <name type="scientific">Thlaspi arvense</name>
    <name type="common">Field penny-cress</name>
    <dbReference type="NCBI Taxonomy" id="13288"/>
    <lineage>
        <taxon>Eukaryota</taxon>
        <taxon>Viridiplantae</taxon>
        <taxon>Streptophyta</taxon>
        <taxon>Embryophyta</taxon>
        <taxon>Tracheophyta</taxon>
        <taxon>Spermatophyta</taxon>
        <taxon>Magnoliopsida</taxon>
        <taxon>eudicotyledons</taxon>
        <taxon>Gunneridae</taxon>
        <taxon>Pentapetalae</taxon>
        <taxon>rosids</taxon>
        <taxon>malvids</taxon>
        <taxon>Brassicales</taxon>
        <taxon>Brassicaceae</taxon>
        <taxon>Thlaspideae</taxon>
        <taxon>Thlaspi</taxon>
    </lineage>
</organism>
<comment type="caution">
    <text evidence="2">The sequence shown here is derived from an EMBL/GenBank/DDBJ whole genome shotgun (WGS) entry which is preliminary data.</text>
</comment>
<evidence type="ECO:0000256" key="1">
    <source>
        <dbReference type="ARBA" id="ARBA00022448"/>
    </source>
</evidence>
<dbReference type="GO" id="GO:0005345">
    <property type="term" value="F:purine nucleobase transmembrane transporter activity"/>
    <property type="evidence" value="ECO:0007669"/>
    <property type="project" value="TreeGrafter"/>
</dbReference>
<name>A0AAU9RSF8_THLAR</name>
<accession>A0AAU9RSF8</accession>
<dbReference type="PANTHER" id="PTHR43337:SF13">
    <property type="entry name" value="ADENINE_GUANINE PERMEASE AZG2"/>
    <property type="match status" value="1"/>
</dbReference>
<keyword evidence="3" id="KW-1185">Reference proteome</keyword>
<keyword evidence="1" id="KW-0813">Transport</keyword>